<gene>
    <name evidence="3" type="ORF">H7C19_22940</name>
</gene>
<comment type="caution">
    <text evidence="3">The sequence shown here is derived from an EMBL/GenBank/DDBJ whole genome shotgun (WGS) entry which is preliminary data.</text>
</comment>
<evidence type="ECO:0000256" key="2">
    <source>
        <dbReference type="SAM" id="MobiDB-lite"/>
    </source>
</evidence>
<keyword evidence="4" id="KW-1185">Reference proteome</keyword>
<keyword evidence="1" id="KW-0677">Repeat</keyword>
<sequence length="197" mass="21984">MNELPKRDPYGLGRREMRQTTEGPVRPDGRDPRVAERVWHRCNLEGADFAGKDLSDGSFYGCNLRNGNFAGAGLTGVHFARTSLRDAIFRDNALDRTHFVFSDLYGVRFDGQTISGAVFEHAGLSGASFEGTTFRHVSFRFGQRHGHLFVRRRKGLVVAQFDPRADQARFDGAFMDWATYAPLRDAGVDLTGVTLLP</sequence>
<dbReference type="PANTHER" id="PTHR47485:SF1">
    <property type="entry name" value="THYLAKOID LUMENAL 17.4 KDA PROTEIN, CHLOROPLASTIC"/>
    <property type="match status" value="1"/>
</dbReference>
<dbReference type="PANTHER" id="PTHR47485">
    <property type="entry name" value="THYLAKOID LUMENAL 17.4 KDA PROTEIN, CHLOROPLASTIC"/>
    <property type="match status" value="1"/>
</dbReference>
<evidence type="ECO:0000256" key="1">
    <source>
        <dbReference type="ARBA" id="ARBA00022737"/>
    </source>
</evidence>
<dbReference type="RefSeq" id="WP_185671409.1">
    <property type="nucleotide sequence ID" value="NZ_JACJVP010000040.1"/>
</dbReference>
<evidence type="ECO:0000313" key="4">
    <source>
        <dbReference type="Proteomes" id="UP000547209"/>
    </source>
</evidence>
<dbReference type="Gene3D" id="2.160.20.80">
    <property type="entry name" value="E3 ubiquitin-protein ligase SopA"/>
    <property type="match status" value="1"/>
</dbReference>
<accession>A0A7X0VGW8</accession>
<reference evidence="3 4" key="1">
    <citation type="submission" date="2020-08" db="EMBL/GenBank/DDBJ databases">
        <title>Cohnella phylogeny.</title>
        <authorList>
            <person name="Dunlap C."/>
        </authorList>
    </citation>
    <scope>NUCLEOTIDE SEQUENCE [LARGE SCALE GENOMIC DNA]</scope>
    <source>
        <strain evidence="3 4">DSM 28246</strain>
    </source>
</reference>
<dbReference type="Pfam" id="PF13599">
    <property type="entry name" value="Pentapeptide_4"/>
    <property type="match status" value="1"/>
</dbReference>
<name>A0A7X0VGW8_9BACL</name>
<evidence type="ECO:0000313" key="3">
    <source>
        <dbReference type="EMBL" id="MBB6673540.1"/>
    </source>
</evidence>
<feature type="region of interest" description="Disordered" evidence="2">
    <location>
        <begin position="1"/>
        <end position="32"/>
    </location>
</feature>
<dbReference type="AlphaFoldDB" id="A0A7X0VGW8"/>
<organism evidence="3 4">
    <name type="scientific">Cohnella nanjingensis</name>
    <dbReference type="NCBI Taxonomy" id="1387779"/>
    <lineage>
        <taxon>Bacteria</taxon>
        <taxon>Bacillati</taxon>
        <taxon>Bacillota</taxon>
        <taxon>Bacilli</taxon>
        <taxon>Bacillales</taxon>
        <taxon>Paenibacillaceae</taxon>
        <taxon>Cohnella</taxon>
    </lineage>
</organism>
<dbReference type="EMBL" id="JACJVP010000040">
    <property type="protein sequence ID" value="MBB6673540.1"/>
    <property type="molecule type" value="Genomic_DNA"/>
</dbReference>
<dbReference type="SUPFAM" id="SSF141571">
    <property type="entry name" value="Pentapeptide repeat-like"/>
    <property type="match status" value="1"/>
</dbReference>
<protein>
    <submittedName>
        <fullName evidence="3">Pentapeptide repeat-containing protein</fullName>
    </submittedName>
</protein>
<proteinExistence type="predicted"/>
<dbReference type="InterPro" id="IPR001646">
    <property type="entry name" value="5peptide_repeat"/>
</dbReference>
<dbReference type="Proteomes" id="UP000547209">
    <property type="component" value="Unassembled WGS sequence"/>
</dbReference>